<reference evidence="3" key="2">
    <citation type="submission" date="2019-07" db="EMBL/GenBank/DDBJ databases">
        <authorList>
            <person name="Whitman W."/>
            <person name="Huntemann M."/>
            <person name="Clum A."/>
            <person name="Pillay M."/>
            <person name="Palaniappan K."/>
            <person name="Varghese N."/>
            <person name="Mikhailova N."/>
            <person name="Stamatis D."/>
            <person name="Reddy T."/>
            <person name="Daum C."/>
            <person name="Shapiro N."/>
            <person name="Ivanova N."/>
            <person name="Kyrpides N."/>
            <person name="Woyke T."/>
        </authorList>
    </citation>
    <scope>NUCLEOTIDE SEQUENCE</scope>
    <source>
        <strain evidence="3">CGMCC 1.10685</strain>
    </source>
</reference>
<evidence type="ECO:0000313" key="3">
    <source>
        <dbReference type="EMBL" id="TWI48669.1"/>
    </source>
</evidence>
<keyword evidence="5" id="KW-1185">Reference proteome</keyword>
<evidence type="ECO:0008006" key="6">
    <source>
        <dbReference type="Google" id="ProtNLM"/>
    </source>
</evidence>
<evidence type="ECO:0000313" key="5">
    <source>
        <dbReference type="Proteomes" id="UP000437862"/>
    </source>
</evidence>
<accession>A0A562PW78</accession>
<feature type="signal peptide" evidence="1">
    <location>
        <begin position="1"/>
        <end position="18"/>
    </location>
</feature>
<name>A0A562PW78_9BURK</name>
<gene>
    <name evidence="2" type="ORF">GO485_12310</name>
    <name evidence="3" type="ORF">IP92_02061</name>
</gene>
<dbReference type="OrthoDB" id="5986644at2"/>
<evidence type="ECO:0000313" key="2">
    <source>
        <dbReference type="EMBL" id="QGZ39757.1"/>
    </source>
</evidence>
<dbReference type="RefSeq" id="WP_145874447.1">
    <property type="nucleotide sequence ID" value="NZ_CP046904.1"/>
</dbReference>
<organism evidence="3 4">
    <name type="scientific">Pseudoduganella flava</name>
    <dbReference type="NCBI Taxonomy" id="871742"/>
    <lineage>
        <taxon>Bacteria</taxon>
        <taxon>Pseudomonadati</taxon>
        <taxon>Pseudomonadota</taxon>
        <taxon>Betaproteobacteria</taxon>
        <taxon>Burkholderiales</taxon>
        <taxon>Oxalobacteraceae</taxon>
        <taxon>Telluria group</taxon>
        <taxon>Pseudoduganella</taxon>
    </lineage>
</organism>
<reference evidence="3 4" key="1">
    <citation type="journal article" date="2015" name="Stand. Genomic Sci.">
        <title>Genomic Encyclopedia of Bacterial and Archaeal Type Strains, Phase III: the genomes of soil and plant-associated and newly described type strains.</title>
        <authorList>
            <person name="Whitman W.B."/>
            <person name="Woyke T."/>
            <person name="Klenk H.P."/>
            <person name="Zhou Y."/>
            <person name="Lilburn T.G."/>
            <person name="Beck B.J."/>
            <person name="De Vos P."/>
            <person name="Vandamme P."/>
            <person name="Eisen J.A."/>
            <person name="Garrity G."/>
            <person name="Hugenholtz P."/>
            <person name="Kyrpides N.C."/>
        </authorList>
    </citation>
    <scope>NUCLEOTIDE SEQUENCE [LARGE SCALE GENOMIC DNA]</scope>
    <source>
        <strain evidence="3 4">CGMCC 1.10685</strain>
    </source>
</reference>
<sequence>MKRLFLAALLSLSCAAHAADGSAPSRALSDITGSVVGGSAVAVLVAGSVVVGVDKIADGIELVLKNAADGSRATVRLSGKAAEGLSVAAGTVLDVTATASGHLLVMSGKAIAFIPNEAGKALLHSAKVGA</sequence>
<dbReference type="Proteomes" id="UP000315112">
    <property type="component" value="Unassembled WGS sequence"/>
</dbReference>
<dbReference type="Proteomes" id="UP000437862">
    <property type="component" value="Chromosome"/>
</dbReference>
<evidence type="ECO:0000313" key="4">
    <source>
        <dbReference type="Proteomes" id="UP000315112"/>
    </source>
</evidence>
<protein>
    <recommendedName>
        <fullName evidence="6">DUF5666 domain-containing protein</fullName>
    </recommendedName>
</protein>
<feature type="chain" id="PRO_5044618024" description="DUF5666 domain-containing protein" evidence="1">
    <location>
        <begin position="19"/>
        <end position="130"/>
    </location>
</feature>
<dbReference type="EMBL" id="VLKW01000003">
    <property type="protein sequence ID" value="TWI48669.1"/>
    <property type="molecule type" value="Genomic_DNA"/>
</dbReference>
<dbReference type="AlphaFoldDB" id="A0A562PW78"/>
<dbReference type="EMBL" id="CP046904">
    <property type="protein sequence ID" value="QGZ39757.1"/>
    <property type="molecule type" value="Genomic_DNA"/>
</dbReference>
<reference evidence="2 5" key="3">
    <citation type="submission" date="2019-12" db="EMBL/GenBank/DDBJ databases">
        <title>Draft Genome Sequences of Six Type Strains of the Genus Massilia.</title>
        <authorList>
            <person name="Miess H."/>
            <person name="Frediansyah A."/>
            <person name="Goeker M."/>
            <person name="Gross H."/>
        </authorList>
    </citation>
    <scope>NUCLEOTIDE SEQUENCE [LARGE SCALE GENOMIC DNA]</scope>
    <source>
        <strain evidence="2 5">DSM 26639</strain>
    </source>
</reference>
<proteinExistence type="predicted"/>
<keyword evidence="1" id="KW-0732">Signal</keyword>
<evidence type="ECO:0000256" key="1">
    <source>
        <dbReference type="SAM" id="SignalP"/>
    </source>
</evidence>